<dbReference type="InterPro" id="IPR011206">
    <property type="entry name" value="Citrate_lyase_beta/mcl1/mcl2"/>
</dbReference>
<proteinExistence type="predicted"/>
<reference evidence="4 5" key="1">
    <citation type="submission" date="2023-04" db="EMBL/GenBank/DDBJ databases">
        <title>Genome Sequence of Selenomonas sputigena ATCC 33150.</title>
        <authorList>
            <person name="Miller D.P."/>
            <person name="Anvari S."/>
            <person name="Polson S.W."/>
            <person name="Macdonald M."/>
            <person name="Mcdowell J.V."/>
        </authorList>
    </citation>
    <scope>NUCLEOTIDE SEQUENCE [LARGE SCALE GENOMIC DNA]</scope>
    <source>
        <strain evidence="4 5">ATCC 33150</strain>
    </source>
</reference>
<organism evidence="4 5">
    <name type="scientific">Selenomonas sputigena</name>
    <dbReference type="NCBI Taxonomy" id="69823"/>
    <lineage>
        <taxon>Bacteria</taxon>
        <taxon>Bacillati</taxon>
        <taxon>Bacillota</taxon>
        <taxon>Negativicutes</taxon>
        <taxon>Selenomonadales</taxon>
        <taxon>Selenomonadaceae</taxon>
        <taxon>Selenomonas</taxon>
    </lineage>
</organism>
<keyword evidence="2" id="KW-0479">Metal-binding</keyword>
<dbReference type="RefSeq" id="WP_368847594.1">
    <property type="nucleotide sequence ID" value="NZ_CP194411.1"/>
</dbReference>
<name>A0ABV3X6P6_9FIRM</name>
<dbReference type="Gene3D" id="3.20.20.60">
    <property type="entry name" value="Phosphoenolpyruvate-binding domains"/>
    <property type="match status" value="1"/>
</dbReference>
<keyword evidence="3" id="KW-0460">Magnesium</keyword>
<dbReference type="PANTHER" id="PTHR32308:SF10">
    <property type="entry name" value="CITRATE LYASE SUBUNIT BETA"/>
    <property type="match status" value="1"/>
</dbReference>
<dbReference type="InterPro" id="IPR040442">
    <property type="entry name" value="Pyrv_kinase-like_dom_sf"/>
</dbReference>
<dbReference type="PIRSF" id="PIRSF015582">
    <property type="entry name" value="Cit_lyase_B"/>
    <property type="match status" value="1"/>
</dbReference>
<dbReference type="EMBL" id="JARVLH010000006">
    <property type="protein sequence ID" value="MEX5285872.1"/>
    <property type="molecule type" value="Genomic_DNA"/>
</dbReference>
<dbReference type="SUPFAM" id="SSF51621">
    <property type="entry name" value="Phosphoenolpyruvate/pyruvate domain"/>
    <property type="match status" value="1"/>
</dbReference>
<evidence type="ECO:0000256" key="2">
    <source>
        <dbReference type="ARBA" id="ARBA00022723"/>
    </source>
</evidence>
<evidence type="ECO:0000256" key="1">
    <source>
        <dbReference type="ARBA" id="ARBA00001946"/>
    </source>
</evidence>
<evidence type="ECO:0000313" key="4">
    <source>
        <dbReference type="EMBL" id="MEX5285872.1"/>
    </source>
</evidence>
<keyword evidence="4" id="KW-0456">Lyase</keyword>
<dbReference type="Proteomes" id="UP001559623">
    <property type="component" value="Unassembled WGS sequence"/>
</dbReference>
<protein>
    <submittedName>
        <fullName evidence="4">HpcH/HpaI aldolase/citrate lyase family protein</fullName>
    </submittedName>
</protein>
<comment type="caution">
    <text evidence="4">The sequence shown here is derived from an EMBL/GenBank/DDBJ whole genome shotgun (WGS) entry which is preliminary data.</text>
</comment>
<dbReference type="Pfam" id="PF15617">
    <property type="entry name" value="C-C_Bond_Lyase"/>
    <property type="match status" value="1"/>
</dbReference>
<comment type="cofactor">
    <cofactor evidence="1">
        <name>Mg(2+)</name>
        <dbReference type="ChEBI" id="CHEBI:18420"/>
    </cofactor>
</comment>
<evidence type="ECO:0000313" key="5">
    <source>
        <dbReference type="Proteomes" id="UP001559623"/>
    </source>
</evidence>
<sequence length="328" mass="36891">MEEISRETLQYMVGGLLYMPAYQGNIVQKIRGREVQAMTSVCFCLEDAINDGAVEEAEIALKDTLHALGELYREGAEGRPLLFVRVRTADHLEHFVRFLGEDSEVLTGYILPKVNLGNVEAYMEIMRQVNRDAGHKYYIMPVLESPSIADTRSRGTVLGELKAIFDANKEYVLNIRVGGNDFSNLYGVRRSIRQPIYSVGVVRDILVDILNVFARDYVVSGPVWNYFGDDAAGEWAGGLVKEIELDRLNGFIGKTVIHPAQLPFVYESLKVSRADYEDAKTIVNWDDGKAGVRKSYDGTRMNEVKTHVKWAKRIMALAGIYGVKEEQP</sequence>
<accession>A0ABV3X6P6</accession>
<dbReference type="InterPro" id="IPR039480">
    <property type="entry name" value="C-C_Bond_Lyase-like"/>
</dbReference>
<dbReference type="PANTHER" id="PTHR32308">
    <property type="entry name" value="LYASE BETA SUBUNIT, PUTATIVE (AFU_ORTHOLOGUE AFUA_4G13030)-RELATED"/>
    <property type="match status" value="1"/>
</dbReference>
<evidence type="ECO:0000256" key="3">
    <source>
        <dbReference type="ARBA" id="ARBA00022842"/>
    </source>
</evidence>
<keyword evidence="5" id="KW-1185">Reference proteome</keyword>
<dbReference type="InterPro" id="IPR015813">
    <property type="entry name" value="Pyrv/PenolPyrv_kinase-like_dom"/>
</dbReference>
<gene>
    <name evidence="4" type="ORF">QCO44_09560</name>
</gene>
<dbReference type="GO" id="GO:0016829">
    <property type="term" value="F:lyase activity"/>
    <property type="evidence" value="ECO:0007669"/>
    <property type="project" value="UniProtKB-KW"/>
</dbReference>